<evidence type="ECO:0000256" key="4">
    <source>
        <dbReference type="ARBA" id="ARBA00022989"/>
    </source>
</evidence>
<keyword evidence="4 6" id="KW-1133">Transmembrane helix</keyword>
<evidence type="ECO:0000256" key="3">
    <source>
        <dbReference type="ARBA" id="ARBA00022692"/>
    </source>
</evidence>
<gene>
    <name evidence="8" type="ORF">H9L09_01295</name>
</gene>
<dbReference type="AlphaFoldDB" id="A0A7G9RC36"/>
<evidence type="ECO:0000259" key="7">
    <source>
        <dbReference type="Pfam" id="PF00482"/>
    </source>
</evidence>
<comment type="subcellular location">
    <subcellularLocation>
        <location evidence="1">Cell membrane</location>
        <topology evidence="1">Multi-pass membrane protein</topology>
    </subcellularLocation>
</comment>
<dbReference type="RefSeq" id="WP_187579003.1">
    <property type="nucleotide sequence ID" value="NZ_CP060713.1"/>
</dbReference>
<dbReference type="PANTHER" id="PTHR35007">
    <property type="entry name" value="INTEGRAL MEMBRANE PROTEIN-RELATED"/>
    <property type="match status" value="1"/>
</dbReference>
<dbReference type="Proteomes" id="UP000515947">
    <property type="component" value="Chromosome"/>
</dbReference>
<feature type="transmembrane region" description="Helical" evidence="6">
    <location>
        <begin position="136"/>
        <end position="156"/>
    </location>
</feature>
<dbReference type="Pfam" id="PF00482">
    <property type="entry name" value="T2SSF"/>
    <property type="match status" value="1"/>
</dbReference>
<reference evidence="8 9" key="1">
    <citation type="submission" date="2020-08" db="EMBL/GenBank/DDBJ databases">
        <title>Genome sequence of Nocardioides mesophilus KACC 16243T.</title>
        <authorList>
            <person name="Hyun D.-W."/>
            <person name="Bae J.-W."/>
        </authorList>
    </citation>
    <scope>NUCLEOTIDE SEQUENCE [LARGE SCALE GENOMIC DNA]</scope>
    <source>
        <strain evidence="8 9">KACC 16243</strain>
    </source>
</reference>
<proteinExistence type="predicted"/>
<dbReference type="EMBL" id="CP060713">
    <property type="protein sequence ID" value="QNN53161.1"/>
    <property type="molecule type" value="Genomic_DNA"/>
</dbReference>
<dbReference type="PANTHER" id="PTHR35007:SF2">
    <property type="entry name" value="PILUS ASSEMBLE PROTEIN"/>
    <property type="match status" value="1"/>
</dbReference>
<evidence type="ECO:0000313" key="9">
    <source>
        <dbReference type="Proteomes" id="UP000515947"/>
    </source>
</evidence>
<keyword evidence="3 6" id="KW-0812">Transmembrane</keyword>
<evidence type="ECO:0000256" key="5">
    <source>
        <dbReference type="ARBA" id="ARBA00023136"/>
    </source>
</evidence>
<dbReference type="KEGG" id="nmes:H9L09_01295"/>
<feature type="transmembrane region" description="Helical" evidence="6">
    <location>
        <begin position="112"/>
        <end position="130"/>
    </location>
</feature>
<organism evidence="8 9">
    <name type="scientific">Nocardioides mesophilus</name>
    <dbReference type="NCBI Taxonomy" id="433659"/>
    <lineage>
        <taxon>Bacteria</taxon>
        <taxon>Bacillati</taxon>
        <taxon>Actinomycetota</taxon>
        <taxon>Actinomycetes</taxon>
        <taxon>Propionibacteriales</taxon>
        <taxon>Nocardioidaceae</taxon>
        <taxon>Nocardioides</taxon>
    </lineage>
</organism>
<dbReference type="GO" id="GO:0005886">
    <property type="term" value="C:plasma membrane"/>
    <property type="evidence" value="ECO:0007669"/>
    <property type="project" value="UniProtKB-SubCell"/>
</dbReference>
<evidence type="ECO:0000256" key="1">
    <source>
        <dbReference type="ARBA" id="ARBA00004651"/>
    </source>
</evidence>
<feature type="domain" description="Type II secretion system protein GspF" evidence="7">
    <location>
        <begin position="174"/>
        <end position="299"/>
    </location>
</feature>
<dbReference type="InterPro" id="IPR018076">
    <property type="entry name" value="T2SS_GspF_dom"/>
</dbReference>
<accession>A0A7G9RC36</accession>
<feature type="transmembrane region" description="Helical" evidence="6">
    <location>
        <begin position="278"/>
        <end position="307"/>
    </location>
</feature>
<keyword evidence="5 6" id="KW-0472">Membrane</keyword>
<keyword evidence="9" id="KW-1185">Reference proteome</keyword>
<evidence type="ECO:0000313" key="8">
    <source>
        <dbReference type="EMBL" id="QNN53161.1"/>
    </source>
</evidence>
<protein>
    <submittedName>
        <fullName evidence="8">Type II secretion system F family protein</fullName>
    </submittedName>
</protein>
<keyword evidence="2" id="KW-1003">Cell membrane</keyword>
<feature type="transmembrane region" description="Helical" evidence="6">
    <location>
        <begin position="6"/>
        <end position="29"/>
    </location>
</feature>
<name>A0A7G9RC36_9ACTN</name>
<evidence type="ECO:0000256" key="2">
    <source>
        <dbReference type="ARBA" id="ARBA00022475"/>
    </source>
</evidence>
<sequence>MTPSSILMIAGLVGIFLAIMLSLTAVGVFDNEARGVSKSLAVLEAFSAAPPEMRKELEPSFNDRVVAPLLDRTLALGKKLTPSDHGERIRTKLEVAGNPPGWSIDRVISLKFVGFAVALIISMIVALLFGFGFAPMLAFCVIAAVLGYLAPNLYLYQKGYDRTQKIQKGMPDALDLLTISVESGLGFDAAISQVARNTEGPLSDEFARVLQEMQIGLGRGAALRALGDRTHVPELKGFVSAMVQADALGIPVAQVLRVQSREIRTKRRQRAEEQAQKVAVKILIPLIFCILPCLFIAVLGPAAIGIYEAFSGTLGP</sequence>
<evidence type="ECO:0000256" key="6">
    <source>
        <dbReference type="SAM" id="Phobius"/>
    </source>
</evidence>